<dbReference type="SUPFAM" id="SSF48208">
    <property type="entry name" value="Six-hairpin glycosidases"/>
    <property type="match status" value="1"/>
</dbReference>
<dbReference type="Pfam" id="PF01204">
    <property type="entry name" value="Trehalase"/>
    <property type="match status" value="1"/>
</dbReference>
<keyword evidence="2" id="KW-0326">Glycosidase</keyword>
<evidence type="ECO:0000256" key="2">
    <source>
        <dbReference type="ARBA" id="ARBA00023295"/>
    </source>
</evidence>
<name>A0A5E4X4T7_9BURK</name>
<dbReference type="AlphaFoldDB" id="A0A5E4X4T7"/>
<dbReference type="PRINTS" id="PR00744">
    <property type="entry name" value="GLHYDRLASE37"/>
</dbReference>
<dbReference type="InterPro" id="IPR001661">
    <property type="entry name" value="Glyco_hydro_37"/>
</dbReference>
<gene>
    <name evidence="4" type="primary">treF</name>
    <name evidence="4" type="ORF">PFI31113_03624</name>
</gene>
<organism evidence="4 5">
    <name type="scientific">Pandoraea fibrosis</name>
    <dbReference type="NCBI Taxonomy" id="1891094"/>
    <lineage>
        <taxon>Bacteria</taxon>
        <taxon>Pseudomonadati</taxon>
        <taxon>Pseudomonadota</taxon>
        <taxon>Betaproteobacteria</taxon>
        <taxon>Burkholderiales</taxon>
        <taxon>Burkholderiaceae</taxon>
        <taxon>Pandoraea</taxon>
    </lineage>
</organism>
<evidence type="ECO:0000256" key="1">
    <source>
        <dbReference type="ARBA" id="ARBA00022801"/>
    </source>
</evidence>
<sequence length="547" mass="60998">MTDTAQRTLALGGMTPDVSHCAPSDGLTPADRYQELFVAVQTQRIFPDSKTFVDCVPALAPEEILRRYREDAARPGFDLSRFVATHFTHERPPASHYVSDPGQGLVDHIDGLWEVLTRYPEAHPAYSSLLPIPRPYVVPGGRFHELYYWDSYFTMLGLAGSGRHDLLASMADNFSFLIDTYGHIPNGNRTYYLSRSQPPMYGLMVALFESHGVARALRYLPHLRREYDYWMDGEASLVPGDAYRHLVRMPDGSFLNRYWDERDTPREEGYLEDVSTARNAPDRAAGEVYRDLRAGAASGWDFSSRWLDDANDLSSIRTTAIVPVDLNSFLYASEVQISRLSDSGGDTQTAQAFAMRAQARREAMTRYLWGESEGAFLDYDWQRGEQRPQLSAALAAPLFVGLAVARAGEPLGTDDGRAAPRGRRTAHDAGVEPPAMGSAQWLGAAAMDRASRASQVRREPACQRDRPSVARNGQCALRPRKQTRGKVLAPYERRDVRQWRWRRGVSASGRLWLDQRRCATPPGRSSGPPRPSGDGTGPPTPAHARVV</sequence>
<dbReference type="Proteomes" id="UP000382577">
    <property type="component" value="Unassembled WGS sequence"/>
</dbReference>
<evidence type="ECO:0000313" key="4">
    <source>
        <dbReference type="EMBL" id="VVE31252.1"/>
    </source>
</evidence>
<proteinExistence type="predicted"/>
<evidence type="ECO:0000256" key="3">
    <source>
        <dbReference type="SAM" id="MobiDB-lite"/>
    </source>
</evidence>
<dbReference type="InterPro" id="IPR008928">
    <property type="entry name" value="6-hairpin_glycosidase_sf"/>
</dbReference>
<dbReference type="PANTHER" id="PTHR23403:SF8">
    <property type="entry name" value="CYTOPLASMIC TREHALASE"/>
    <property type="match status" value="1"/>
</dbReference>
<accession>A0A5E4X4T7</accession>
<reference evidence="4 5" key="1">
    <citation type="submission" date="2019-08" db="EMBL/GenBank/DDBJ databases">
        <authorList>
            <person name="Peeters C."/>
        </authorList>
    </citation>
    <scope>NUCLEOTIDE SEQUENCE [LARGE SCALE GENOMIC DNA]</scope>
    <source>
        <strain evidence="4 5">LMG 31113</strain>
    </source>
</reference>
<dbReference type="PROSITE" id="PS00927">
    <property type="entry name" value="TREHALASE_1"/>
    <property type="match status" value="1"/>
</dbReference>
<keyword evidence="1" id="KW-0378">Hydrolase</keyword>
<feature type="compositionally biased region" description="Basic and acidic residues" evidence="3">
    <location>
        <begin position="456"/>
        <end position="468"/>
    </location>
</feature>
<evidence type="ECO:0000313" key="5">
    <source>
        <dbReference type="Proteomes" id="UP000382577"/>
    </source>
</evidence>
<dbReference type="InterPro" id="IPR012341">
    <property type="entry name" value="6hp_glycosidase-like_sf"/>
</dbReference>
<dbReference type="GO" id="GO:0004555">
    <property type="term" value="F:alpha,alpha-trehalase activity"/>
    <property type="evidence" value="ECO:0007669"/>
    <property type="project" value="InterPro"/>
</dbReference>
<feature type="region of interest" description="Disordered" evidence="3">
    <location>
        <begin position="510"/>
        <end position="547"/>
    </location>
</feature>
<dbReference type="GO" id="GO:0005993">
    <property type="term" value="P:trehalose catabolic process"/>
    <property type="evidence" value="ECO:0007669"/>
    <property type="project" value="TreeGrafter"/>
</dbReference>
<dbReference type="EMBL" id="CABPRW010000008">
    <property type="protein sequence ID" value="VVE31252.1"/>
    <property type="molecule type" value="Genomic_DNA"/>
</dbReference>
<dbReference type="NCBIfam" id="NF009773">
    <property type="entry name" value="PRK13270.1"/>
    <property type="match status" value="1"/>
</dbReference>
<dbReference type="InterPro" id="IPR018232">
    <property type="entry name" value="Glyco_hydro_37_CS"/>
</dbReference>
<dbReference type="PANTHER" id="PTHR23403">
    <property type="entry name" value="TREHALASE"/>
    <property type="match status" value="1"/>
</dbReference>
<protein>
    <submittedName>
        <fullName evidence="4">Alpha,alpha-trehalase</fullName>
    </submittedName>
</protein>
<dbReference type="Gene3D" id="1.50.10.10">
    <property type="match status" value="1"/>
</dbReference>
<feature type="region of interest" description="Disordered" evidence="3">
    <location>
        <begin position="410"/>
        <end position="481"/>
    </location>
</feature>